<evidence type="ECO:0000256" key="4">
    <source>
        <dbReference type="ARBA" id="ARBA00023242"/>
    </source>
</evidence>
<protein>
    <submittedName>
        <fullName evidence="6">Required for cell viability rrp17</fullName>
    </submittedName>
</protein>
<name>A0A286UGH5_9AGAM</name>
<evidence type="ECO:0000313" key="7">
    <source>
        <dbReference type="Proteomes" id="UP000217199"/>
    </source>
</evidence>
<dbReference type="PANTHER" id="PTHR14577:SF0">
    <property type="entry name" value="NUCLEOLAR PROTEIN 12"/>
    <property type="match status" value="1"/>
</dbReference>
<dbReference type="Proteomes" id="UP000217199">
    <property type="component" value="Unassembled WGS sequence"/>
</dbReference>
<keyword evidence="4" id="KW-0539">Nucleus</keyword>
<keyword evidence="3" id="KW-0175">Coiled coil</keyword>
<dbReference type="GO" id="GO:0019843">
    <property type="term" value="F:rRNA binding"/>
    <property type="evidence" value="ECO:0007669"/>
    <property type="project" value="TreeGrafter"/>
</dbReference>
<feature type="compositionally biased region" description="Basic and acidic residues" evidence="5">
    <location>
        <begin position="180"/>
        <end position="193"/>
    </location>
</feature>
<feature type="compositionally biased region" description="Basic residues" evidence="5">
    <location>
        <begin position="194"/>
        <end position="204"/>
    </location>
</feature>
<reference evidence="6 7" key="1">
    <citation type="journal article" date="2017" name="Mol. Ecol.">
        <title>Comparative and population genomic landscape of Phellinus noxius: A hypervariable fungus causing root rot in trees.</title>
        <authorList>
            <person name="Chung C.L."/>
            <person name="Lee T.J."/>
            <person name="Akiba M."/>
            <person name="Lee H.H."/>
            <person name="Kuo T.H."/>
            <person name="Liu D."/>
            <person name="Ke H.M."/>
            <person name="Yokoi T."/>
            <person name="Roa M.B."/>
            <person name="Lu M.J."/>
            <person name="Chang Y.Y."/>
            <person name="Ann P.J."/>
            <person name="Tsai J.N."/>
            <person name="Chen C.Y."/>
            <person name="Tzean S.S."/>
            <person name="Ota Y."/>
            <person name="Hattori T."/>
            <person name="Sahashi N."/>
            <person name="Liou R.F."/>
            <person name="Kikuchi T."/>
            <person name="Tsai I.J."/>
        </authorList>
    </citation>
    <scope>NUCLEOTIDE SEQUENCE [LARGE SCALE GENOMIC DNA]</scope>
    <source>
        <strain evidence="6 7">FFPRI411160</strain>
    </source>
</reference>
<evidence type="ECO:0000313" key="6">
    <source>
        <dbReference type="EMBL" id="PAV18677.1"/>
    </source>
</evidence>
<organism evidence="6 7">
    <name type="scientific">Pyrrhoderma noxium</name>
    <dbReference type="NCBI Taxonomy" id="2282107"/>
    <lineage>
        <taxon>Eukaryota</taxon>
        <taxon>Fungi</taxon>
        <taxon>Dikarya</taxon>
        <taxon>Basidiomycota</taxon>
        <taxon>Agaricomycotina</taxon>
        <taxon>Agaricomycetes</taxon>
        <taxon>Hymenochaetales</taxon>
        <taxon>Hymenochaetaceae</taxon>
        <taxon>Pyrrhoderma</taxon>
    </lineage>
</organism>
<comment type="caution">
    <text evidence="6">The sequence shown here is derived from an EMBL/GenBank/DDBJ whole genome shotgun (WGS) entry which is preliminary data.</text>
</comment>
<feature type="compositionally biased region" description="Basic and acidic residues" evidence="5">
    <location>
        <begin position="156"/>
        <end position="169"/>
    </location>
</feature>
<keyword evidence="7" id="KW-1185">Reference proteome</keyword>
<dbReference type="STRING" id="2282107.A0A286UGH5"/>
<accession>A0A286UGH5</accession>
<evidence type="ECO:0000256" key="2">
    <source>
        <dbReference type="ARBA" id="ARBA00007175"/>
    </source>
</evidence>
<feature type="compositionally biased region" description="Basic and acidic residues" evidence="5">
    <location>
        <begin position="50"/>
        <end position="86"/>
    </location>
</feature>
<dbReference type="AlphaFoldDB" id="A0A286UGH5"/>
<evidence type="ECO:0000256" key="3">
    <source>
        <dbReference type="ARBA" id="ARBA00023054"/>
    </source>
</evidence>
<dbReference type="Pfam" id="PF09805">
    <property type="entry name" value="Nop25"/>
    <property type="match status" value="1"/>
</dbReference>
<proteinExistence type="inferred from homology"/>
<sequence>MASNVDILTKSHTVLKAKARAKKGQIESVVFDDDARREFLTGFRKRKLQKKEAAKSKAKERERQERLQARKEMRQQLKEQAEKNARMVEGAFGNEDYGSDDEFSGISDLDKGKEKATQEYEDEEQLATVTVVEEFDPDTLRHPTALSRSSPPPSNDLRKDSSNPKEHTSSTKPKKAVKKTKAESKKIAYETKAARKVARVKQRARKFEKAELAGGKASRKYKNSKNKRRS</sequence>
<evidence type="ECO:0000256" key="5">
    <source>
        <dbReference type="SAM" id="MobiDB-lite"/>
    </source>
</evidence>
<dbReference type="InParanoid" id="A0A286UGH5"/>
<dbReference type="PANTHER" id="PTHR14577">
    <property type="entry name" value="NUCLEOLAR PROTEIN 12"/>
    <property type="match status" value="1"/>
</dbReference>
<comment type="similarity">
    <text evidence="2">Belongs to the RRP17 family.</text>
</comment>
<dbReference type="OrthoDB" id="551633at2759"/>
<gene>
    <name evidence="6" type="ORF">PNOK_0552000</name>
</gene>
<feature type="region of interest" description="Disordered" evidence="5">
    <location>
        <begin position="46"/>
        <end position="230"/>
    </location>
</feature>
<feature type="compositionally biased region" description="Basic residues" evidence="5">
    <location>
        <begin position="217"/>
        <end position="230"/>
    </location>
</feature>
<dbReference type="GO" id="GO:0005730">
    <property type="term" value="C:nucleolus"/>
    <property type="evidence" value="ECO:0007669"/>
    <property type="project" value="UniProtKB-SubCell"/>
</dbReference>
<comment type="subcellular location">
    <subcellularLocation>
        <location evidence="1">Nucleus</location>
        <location evidence="1">Nucleolus</location>
    </subcellularLocation>
</comment>
<feature type="compositionally biased region" description="Basic and acidic residues" evidence="5">
    <location>
        <begin position="108"/>
        <end position="118"/>
    </location>
</feature>
<dbReference type="EMBL" id="NBII01000005">
    <property type="protein sequence ID" value="PAV18677.1"/>
    <property type="molecule type" value="Genomic_DNA"/>
</dbReference>
<evidence type="ECO:0000256" key="1">
    <source>
        <dbReference type="ARBA" id="ARBA00004604"/>
    </source>
</evidence>
<dbReference type="InterPro" id="IPR019186">
    <property type="entry name" value="Nucleolar_protein_12"/>
</dbReference>